<reference evidence="2" key="1">
    <citation type="submission" date="2022-11" db="EMBL/GenBank/DDBJ databases">
        <authorList>
            <person name="Scott C."/>
            <person name="Bruce N."/>
        </authorList>
    </citation>
    <scope>NUCLEOTIDE SEQUENCE</scope>
</reference>
<comment type="caution">
    <text evidence="2">The sequence shown here is derived from an EMBL/GenBank/DDBJ whole genome shotgun (WGS) entry which is preliminary data.</text>
</comment>
<proteinExistence type="predicted"/>
<feature type="compositionally biased region" description="Low complexity" evidence="1">
    <location>
        <begin position="26"/>
        <end position="56"/>
    </location>
</feature>
<evidence type="ECO:0000256" key="1">
    <source>
        <dbReference type="SAM" id="MobiDB-lite"/>
    </source>
</evidence>
<name>A0A9P1MGG5_9PEZI</name>
<accession>A0A9P1MGG5</accession>
<protein>
    <submittedName>
        <fullName evidence="2">Uncharacterized protein</fullName>
    </submittedName>
</protein>
<evidence type="ECO:0000313" key="3">
    <source>
        <dbReference type="Proteomes" id="UP000838763"/>
    </source>
</evidence>
<evidence type="ECO:0000313" key="2">
    <source>
        <dbReference type="EMBL" id="CAI4219838.1"/>
    </source>
</evidence>
<feature type="region of interest" description="Disordered" evidence="1">
    <location>
        <begin position="16"/>
        <end position="56"/>
    </location>
</feature>
<dbReference type="EMBL" id="CALLCH030000020">
    <property type="protein sequence ID" value="CAI4219838.1"/>
    <property type="molecule type" value="Genomic_DNA"/>
</dbReference>
<sequence length="137" mass="14796">MCIQINTRCHQARLHDDSQVPRAPQSASSIKSDSSGAREFMSLPSTPGTPGTMSTTRTDYEGLVLASPVTVPERQMFDNTRVRCVWAPTRVATRPKEGMCSACSGTESEADIDGFSMRSRALEPIATVGGEQAQTMI</sequence>
<dbReference type="Proteomes" id="UP000838763">
    <property type="component" value="Unassembled WGS sequence"/>
</dbReference>
<dbReference type="AlphaFoldDB" id="A0A9P1MGG5"/>
<organism evidence="2 3">
    <name type="scientific">Parascedosporium putredinis</name>
    <dbReference type="NCBI Taxonomy" id="1442378"/>
    <lineage>
        <taxon>Eukaryota</taxon>
        <taxon>Fungi</taxon>
        <taxon>Dikarya</taxon>
        <taxon>Ascomycota</taxon>
        <taxon>Pezizomycotina</taxon>
        <taxon>Sordariomycetes</taxon>
        <taxon>Hypocreomycetidae</taxon>
        <taxon>Microascales</taxon>
        <taxon>Microascaceae</taxon>
        <taxon>Parascedosporium</taxon>
    </lineage>
</organism>
<keyword evidence="3" id="KW-1185">Reference proteome</keyword>
<gene>
    <name evidence="2" type="ORF">PPNO1_LOCUS9384</name>
</gene>